<comment type="cofactor">
    <cofactor evidence="1">
        <name>heme b</name>
        <dbReference type="ChEBI" id="CHEBI:60344"/>
    </cofactor>
</comment>
<proteinExistence type="inferred from homology"/>
<evidence type="ECO:0000256" key="7">
    <source>
        <dbReference type="SAM" id="Coils"/>
    </source>
</evidence>
<feature type="coiled-coil region" evidence="7">
    <location>
        <begin position="94"/>
        <end position="121"/>
    </location>
</feature>
<dbReference type="STRING" id="1177755.A7A08_01265"/>
<dbReference type="PROSITE" id="PS50905">
    <property type="entry name" value="FERRITIN_LIKE"/>
    <property type="match status" value="1"/>
</dbReference>
<keyword evidence="9" id="KW-0560">Oxidoreductase</keyword>
<dbReference type="CDD" id="cd00657">
    <property type="entry name" value="Ferritin_like"/>
    <property type="match status" value="1"/>
</dbReference>
<dbReference type="GO" id="GO:0006826">
    <property type="term" value="P:iron ion transport"/>
    <property type="evidence" value="ECO:0007669"/>
    <property type="project" value="InterPro"/>
</dbReference>
<evidence type="ECO:0000256" key="4">
    <source>
        <dbReference type="ARBA" id="ARBA00022617"/>
    </source>
</evidence>
<dbReference type="PANTHER" id="PTHR30295">
    <property type="entry name" value="BACTERIOFERRITIN"/>
    <property type="match status" value="1"/>
</dbReference>
<evidence type="ECO:0000256" key="6">
    <source>
        <dbReference type="ARBA" id="ARBA00023004"/>
    </source>
</evidence>
<dbReference type="GO" id="GO:0020037">
    <property type="term" value="F:heme binding"/>
    <property type="evidence" value="ECO:0007669"/>
    <property type="project" value="TreeGrafter"/>
</dbReference>
<keyword evidence="6" id="KW-0408">Iron</keyword>
<evidence type="ECO:0000313" key="9">
    <source>
        <dbReference type="EMBL" id="ODA68095.1"/>
    </source>
</evidence>
<evidence type="ECO:0000256" key="2">
    <source>
        <dbReference type="ARBA" id="ARBA00008093"/>
    </source>
</evidence>
<dbReference type="InterPro" id="IPR008331">
    <property type="entry name" value="Ferritin_DPS_dom"/>
</dbReference>
<dbReference type="GO" id="GO:0005829">
    <property type="term" value="C:cytosol"/>
    <property type="evidence" value="ECO:0007669"/>
    <property type="project" value="TreeGrafter"/>
</dbReference>
<dbReference type="OrthoDB" id="9792238at2"/>
<gene>
    <name evidence="9" type="ORF">A7A08_01265</name>
</gene>
<dbReference type="AlphaFoldDB" id="A0A1E2S191"/>
<dbReference type="SUPFAM" id="SSF47240">
    <property type="entry name" value="Ferritin-like"/>
    <property type="match status" value="1"/>
</dbReference>
<dbReference type="Gene3D" id="1.20.1260.10">
    <property type="match status" value="1"/>
</dbReference>
<keyword evidence="4" id="KW-0349">Heme</keyword>
<organism evidence="9 10">
    <name type="scientific">Methyloligella halotolerans</name>
    <dbReference type="NCBI Taxonomy" id="1177755"/>
    <lineage>
        <taxon>Bacteria</taxon>
        <taxon>Pseudomonadati</taxon>
        <taxon>Pseudomonadota</taxon>
        <taxon>Alphaproteobacteria</taxon>
        <taxon>Hyphomicrobiales</taxon>
        <taxon>Hyphomicrobiaceae</taxon>
        <taxon>Methyloligella</taxon>
    </lineage>
</organism>
<dbReference type="RefSeq" id="WP_069094588.1">
    <property type="nucleotide sequence ID" value="NZ_MASI01000002.1"/>
</dbReference>
<comment type="caution">
    <text evidence="9">The sequence shown here is derived from an EMBL/GenBank/DDBJ whole genome shotgun (WGS) entry which is preliminary data.</text>
</comment>
<dbReference type="InterPro" id="IPR012347">
    <property type="entry name" value="Ferritin-like"/>
</dbReference>
<keyword evidence="5" id="KW-0479">Metal-binding</keyword>
<dbReference type="Pfam" id="PF00210">
    <property type="entry name" value="Ferritin"/>
    <property type="match status" value="1"/>
</dbReference>
<keyword evidence="7" id="KW-0175">Coiled coil</keyword>
<dbReference type="GO" id="GO:0008199">
    <property type="term" value="F:ferric iron binding"/>
    <property type="evidence" value="ECO:0007669"/>
    <property type="project" value="InterPro"/>
</dbReference>
<dbReference type="EC" id="1.16.3.1" evidence="9"/>
<reference evidence="9 10" key="1">
    <citation type="submission" date="2016-07" db="EMBL/GenBank/DDBJ databases">
        <title>Draft genome sequence of Methyloligella halotolerans C2T (VKM B-2706T=CCUG 61687T=DSM 25045T), a halotolerant polyhydroxybutyrate accumulating methylotroph.</title>
        <authorList>
            <person name="Vasilenko O.V."/>
            <person name="Doronina N.V."/>
            <person name="Poroshina M.N."/>
            <person name="Tarlachkov S.V."/>
            <person name="Trotsenko Y.A."/>
        </authorList>
    </citation>
    <scope>NUCLEOTIDE SEQUENCE [LARGE SCALE GENOMIC DNA]</scope>
    <source>
        <strain evidence="9 10">VKM B-2706</strain>
    </source>
</reference>
<dbReference type="Proteomes" id="UP000095087">
    <property type="component" value="Unassembled WGS sequence"/>
</dbReference>
<name>A0A1E2S191_9HYPH</name>
<dbReference type="GO" id="GO:0006879">
    <property type="term" value="P:intracellular iron ion homeostasis"/>
    <property type="evidence" value="ECO:0007669"/>
    <property type="project" value="UniProtKB-KW"/>
</dbReference>
<evidence type="ECO:0000256" key="3">
    <source>
        <dbReference type="ARBA" id="ARBA00022434"/>
    </source>
</evidence>
<dbReference type="PANTHER" id="PTHR30295:SF0">
    <property type="entry name" value="BACTERIOFERRITIN"/>
    <property type="match status" value="1"/>
</dbReference>
<evidence type="ECO:0000256" key="1">
    <source>
        <dbReference type="ARBA" id="ARBA00001970"/>
    </source>
</evidence>
<dbReference type="EMBL" id="MASI01000002">
    <property type="protein sequence ID" value="ODA68095.1"/>
    <property type="molecule type" value="Genomic_DNA"/>
</dbReference>
<dbReference type="InterPro" id="IPR009040">
    <property type="entry name" value="Ferritin-like_diiron"/>
</dbReference>
<protein>
    <submittedName>
        <fullName evidence="9">Bacterioferritin</fullName>
        <ecNumber evidence="9">1.16.3.1</ecNumber>
    </submittedName>
</protein>
<keyword evidence="10" id="KW-1185">Reference proteome</keyword>
<dbReference type="PRINTS" id="PR00601">
    <property type="entry name" value="BACFERRITIN"/>
</dbReference>
<evidence type="ECO:0000256" key="5">
    <source>
        <dbReference type="ARBA" id="ARBA00022723"/>
    </source>
</evidence>
<comment type="similarity">
    <text evidence="2">Belongs to the bacterioferritin family.</text>
</comment>
<sequence>MAEKNITRDQLAELLNEDLAREYQAIIAYVVYSQVIKGAEYMSIADQLEQHAHEELEHALTISRQIDYLGHTPTVKAKPVKVSEDAREMLRFDLDNENETVRNYRQRVRQCEALNEFAMAEQIREILVQEQDHQIDLATALGEDVPDVGTAGD</sequence>
<dbReference type="GO" id="GO:0004322">
    <property type="term" value="F:ferroxidase activity"/>
    <property type="evidence" value="ECO:0007669"/>
    <property type="project" value="UniProtKB-EC"/>
</dbReference>
<accession>A0A1E2S191</accession>
<dbReference type="InterPro" id="IPR002024">
    <property type="entry name" value="Bacterioferritin"/>
</dbReference>
<evidence type="ECO:0000313" key="10">
    <source>
        <dbReference type="Proteomes" id="UP000095087"/>
    </source>
</evidence>
<evidence type="ECO:0000259" key="8">
    <source>
        <dbReference type="PROSITE" id="PS50905"/>
    </source>
</evidence>
<dbReference type="InterPro" id="IPR009078">
    <property type="entry name" value="Ferritin-like_SF"/>
</dbReference>
<keyword evidence="3" id="KW-0409">Iron storage</keyword>
<feature type="domain" description="Ferritin-like diiron" evidence="8">
    <location>
        <begin position="5"/>
        <end position="149"/>
    </location>
</feature>